<dbReference type="InterPro" id="IPR023210">
    <property type="entry name" value="NADP_OxRdtase_dom"/>
</dbReference>
<dbReference type="PANTHER" id="PTHR43625">
    <property type="entry name" value="AFLATOXIN B1 ALDEHYDE REDUCTASE"/>
    <property type="match status" value="1"/>
</dbReference>
<reference evidence="3" key="1">
    <citation type="submission" date="2020-10" db="EMBL/GenBank/DDBJ databases">
        <title>Sequencing the genomes of 1000 actinobacteria strains.</title>
        <authorList>
            <person name="Klenk H.-P."/>
        </authorList>
    </citation>
    <scope>NUCLEOTIDE SEQUENCE</scope>
    <source>
        <strain evidence="3">DSM 45354</strain>
    </source>
</reference>
<accession>A0A927MVE7</accession>
<evidence type="ECO:0000313" key="4">
    <source>
        <dbReference type="Proteomes" id="UP000638648"/>
    </source>
</evidence>
<dbReference type="AlphaFoldDB" id="A0A927MVE7"/>
<dbReference type="PANTHER" id="PTHR43625:SF40">
    <property type="entry name" value="ALDO-KETO REDUCTASE YAKC [NADP(+)]"/>
    <property type="match status" value="1"/>
</dbReference>
<dbReference type="Pfam" id="PF00248">
    <property type="entry name" value="Aldo_ket_red"/>
    <property type="match status" value="1"/>
</dbReference>
<dbReference type="Gene3D" id="3.20.20.100">
    <property type="entry name" value="NADP-dependent oxidoreductase domain"/>
    <property type="match status" value="1"/>
</dbReference>
<dbReference type="EMBL" id="JADBEM010000001">
    <property type="protein sequence ID" value="MBE1607121.1"/>
    <property type="molecule type" value="Genomic_DNA"/>
</dbReference>
<comment type="caution">
    <text evidence="3">The sequence shown here is derived from an EMBL/GenBank/DDBJ whole genome shotgun (WGS) entry which is preliminary data.</text>
</comment>
<evidence type="ECO:0000259" key="2">
    <source>
        <dbReference type="Pfam" id="PF00248"/>
    </source>
</evidence>
<evidence type="ECO:0000313" key="3">
    <source>
        <dbReference type="EMBL" id="MBE1607121.1"/>
    </source>
</evidence>
<dbReference type="CDD" id="cd19076">
    <property type="entry name" value="AKR_AKR13A_13D"/>
    <property type="match status" value="1"/>
</dbReference>
<keyword evidence="4" id="KW-1185">Reference proteome</keyword>
<evidence type="ECO:0000256" key="1">
    <source>
        <dbReference type="ARBA" id="ARBA00023002"/>
    </source>
</evidence>
<dbReference type="SUPFAM" id="SSF51430">
    <property type="entry name" value="NAD(P)-linked oxidoreductase"/>
    <property type="match status" value="1"/>
</dbReference>
<gene>
    <name evidence="3" type="ORF">HEB94_003969</name>
</gene>
<proteinExistence type="predicted"/>
<name>A0A927MVE7_9ACTN</name>
<dbReference type="GO" id="GO:0005737">
    <property type="term" value="C:cytoplasm"/>
    <property type="evidence" value="ECO:0007669"/>
    <property type="project" value="TreeGrafter"/>
</dbReference>
<keyword evidence="1" id="KW-0560">Oxidoreductase</keyword>
<feature type="domain" description="NADP-dependent oxidoreductase" evidence="2">
    <location>
        <begin position="13"/>
        <end position="320"/>
    </location>
</feature>
<sequence>MRKASLGQLEVSRLGLGTMGMSAYYTGARADDAESIRTIQRAIDVGITLIDTAEIYGPYINEELVGRALKGRRDEVVLATKFGQISHPRLAARGLSVRTDNVEEIRSLDSSPDNIATSVEGSLRRLGTDHIDLYYQHRVDPDTPIEETIGALGELVRQGKIRYVGLSEAAPQTIRRAHAVHPITALQNEYSLWTRDPESQILPLLRELGIGLVAYSPLGRGFLTGQIRSTDQLEADDFRQSNPRFARENLEQNLRIVREVEAIADEAGATPAQVALAWLLAQGNDVVPIPGTKKVSRLEENAAADAVELSTDQIGRLNALPAPAGARYADMTSIDR</sequence>
<organism evidence="3 4">
    <name type="scientific">Actinopolymorpha pittospori</name>
    <dbReference type="NCBI Taxonomy" id="648752"/>
    <lineage>
        <taxon>Bacteria</taxon>
        <taxon>Bacillati</taxon>
        <taxon>Actinomycetota</taxon>
        <taxon>Actinomycetes</taxon>
        <taxon>Propionibacteriales</taxon>
        <taxon>Actinopolymorphaceae</taxon>
        <taxon>Actinopolymorpha</taxon>
    </lineage>
</organism>
<dbReference type="InterPro" id="IPR050791">
    <property type="entry name" value="Aldo-Keto_reductase"/>
</dbReference>
<dbReference type="GO" id="GO:0016491">
    <property type="term" value="F:oxidoreductase activity"/>
    <property type="evidence" value="ECO:0007669"/>
    <property type="project" value="UniProtKB-KW"/>
</dbReference>
<dbReference type="RefSeq" id="WP_192751115.1">
    <property type="nucleotide sequence ID" value="NZ_BAABJL010000150.1"/>
</dbReference>
<protein>
    <submittedName>
        <fullName evidence="3">Aryl-alcohol dehydrogenase-like predicted oxidoreductase</fullName>
    </submittedName>
</protein>
<dbReference type="Proteomes" id="UP000638648">
    <property type="component" value="Unassembled WGS sequence"/>
</dbReference>
<dbReference type="InterPro" id="IPR036812">
    <property type="entry name" value="NAD(P)_OxRdtase_dom_sf"/>
</dbReference>